<gene>
    <name evidence="2" type="ORF">US96_C0030G0009</name>
</gene>
<reference evidence="2 3" key="1">
    <citation type="journal article" date="2015" name="Nature">
        <title>rRNA introns, odd ribosomes, and small enigmatic genomes across a large radiation of phyla.</title>
        <authorList>
            <person name="Brown C.T."/>
            <person name="Hug L.A."/>
            <person name="Thomas B.C."/>
            <person name="Sharon I."/>
            <person name="Castelle C.J."/>
            <person name="Singh A."/>
            <person name="Wilkins M.J."/>
            <person name="Williams K.H."/>
            <person name="Banfield J.F."/>
        </authorList>
    </citation>
    <scope>NUCLEOTIDE SEQUENCE [LARGE SCALE GENOMIC DNA]</scope>
</reference>
<feature type="domain" description="YdhG-like" evidence="1">
    <location>
        <begin position="21"/>
        <end position="113"/>
    </location>
</feature>
<dbReference type="Proteomes" id="UP000034181">
    <property type="component" value="Unassembled WGS sequence"/>
</dbReference>
<organism evidence="2 3">
    <name type="scientific">Candidatus Woesebacteria bacterium GW2011_GWB1_38_5b</name>
    <dbReference type="NCBI Taxonomy" id="1618569"/>
    <lineage>
        <taxon>Bacteria</taxon>
        <taxon>Candidatus Woeseibacteriota</taxon>
    </lineage>
</organism>
<dbReference type="EMBL" id="LBUZ01000030">
    <property type="protein sequence ID" value="KKQ74529.1"/>
    <property type="molecule type" value="Genomic_DNA"/>
</dbReference>
<dbReference type="SUPFAM" id="SSF159888">
    <property type="entry name" value="YdhG-like"/>
    <property type="match status" value="1"/>
</dbReference>
<comment type="caution">
    <text evidence="2">The sequence shown here is derived from an EMBL/GenBank/DDBJ whole genome shotgun (WGS) entry which is preliminary data.</text>
</comment>
<evidence type="ECO:0000313" key="2">
    <source>
        <dbReference type="EMBL" id="KKQ74529.1"/>
    </source>
</evidence>
<evidence type="ECO:0000313" key="3">
    <source>
        <dbReference type="Proteomes" id="UP000034181"/>
    </source>
</evidence>
<evidence type="ECO:0000259" key="1">
    <source>
        <dbReference type="Pfam" id="PF08818"/>
    </source>
</evidence>
<dbReference type="Gene3D" id="3.90.1150.200">
    <property type="match status" value="1"/>
</dbReference>
<accession>A0A0G0MLC1</accession>
<protein>
    <recommendedName>
        <fullName evidence="1">YdhG-like domain-containing protein</fullName>
    </recommendedName>
</protein>
<dbReference type="AlphaFoldDB" id="A0A0G0MLC1"/>
<proteinExistence type="predicted"/>
<dbReference type="InterPro" id="IPR014922">
    <property type="entry name" value="YdhG-like"/>
</dbReference>
<sequence length="125" mass="14168">MRNYSAKDVDAYITSSVVESRPILKELRKIIKSTIPNVEEKISWGVPFYRYHGELGGYAVYKNHVSFGCGGADLQSEDRKMLGENGYKTGKKTVQIKFDQKVPTKVIKQILKTKAKSNVAKREIK</sequence>
<name>A0A0G0MLC1_9BACT</name>
<dbReference type="Pfam" id="PF08818">
    <property type="entry name" value="DUF1801"/>
    <property type="match status" value="1"/>
</dbReference>